<protein>
    <submittedName>
        <fullName evidence="4">Pyruvate ferredoxin oxidoreductase beta subunit</fullName>
    </submittedName>
</protein>
<sequence>MAKTPETAKKAPSKAASKPAKAKTAKAGDAKSGGAKGKSAAPAETPSRKVAAGVGTAPGVDAQALGGELAELRRRQPRFRGLEAGHRACQGCGEALGARLVMEAAGPDVMVANATGCLEVFTTPWPQSAWRVPWIHSLFENAAAVASGMEAALKARGHRTKVMAFGGDGSTFDIGFQALSGMLERTHNVLYVCFDNEAYMNTGIQRSSSTPHAAATTTSPAGSQRMGKRHLKKDLLQIIAAHHVPYAASASVAYAADLRRKVRRAIEIEGPTFLLLHVPCPLGWGHDGAKTIEIARLAVQTGLFPVVELERNELAGVMPIRQPRPVSDYLKLQNRFRHLFGNDHRARQEREHLQALADHNIATYHLLGEEPDPLDTEGADTVRRGGLIA</sequence>
<evidence type="ECO:0000256" key="2">
    <source>
        <dbReference type="SAM" id="MobiDB-lite"/>
    </source>
</evidence>
<dbReference type="PANTHER" id="PTHR42897">
    <property type="entry name" value="PYRUVATE SYNTHASE SUBUNIT PORB"/>
    <property type="match status" value="1"/>
</dbReference>
<proteinExistence type="predicted"/>
<dbReference type="SUPFAM" id="SSF52518">
    <property type="entry name" value="Thiamin diphosphate-binding fold (THDP-binding)"/>
    <property type="match status" value="1"/>
</dbReference>
<accession>A0A1G7XJH8</accession>
<evidence type="ECO:0000313" key="4">
    <source>
        <dbReference type="EMBL" id="SDG84266.1"/>
    </source>
</evidence>
<dbReference type="InterPro" id="IPR011766">
    <property type="entry name" value="TPP_enzyme_TPP-bd"/>
</dbReference>
<dbReference type="Proteomes" id="UP000217076">
    <property type="component" value="Unassembled WGS sequence"/>
</dbReference>
<feature type="compositionally biased region" description="Low complexity" evidence="2">
    <location>
        <begin position="207"/>
        <end position="221"/>
    </location>
</feature>
<dbReference type="InterPro" id="IPR029061">
    <property type="entry name" value="THDP-binding"/>
</dbReference>
<dbReference type="Pfam" id="PF02775">
    <property type="entry name" value="TPP_enzyme_C"/>
    <property type="match status" value="1"/>
</dbReference>
<evidence type="ECO:0000313" key="5">
    <source>
        <dbReference type="Proteomes" id="UP000217076"/>
    </source>
</evidence>
<dbReference type="EMBL" id="FNCV01000003">
    <property type="protein sequence ID" value="SDG84266.1"/>
    <property type="molecule type" value="Genomic_DNA"/>
</dbReference>
<name>A0A1G7XJH8_9PROT</name>
<feature type="region of interest" description="Disordered" evidence="2">
    <location>
        <begin position="205"/>
        <end position="226"/>
    </location>
</feature>
<dbReference type="GO" id="GO:0044281">
    <property type="term" value="P:small molecule metabolic process"/>
    <property type="evidence" value="ECO:0007669"/>
    <property type="project" value="UniProtKB-ARBA"/>
</dbReference>
<keyword evidence="5" id="KW-1185">Reference proteome</keyword>
<organism evidence="4 5">
    <name type="scientific">Roseospirillum parvum</name>
    <dbReference type="NCBI Taxonomy" id="83401"/>
    <lineage>
        <taxon>Bacteria</taxon>
        <taxon>Pseudomonadati</taxon>
        <taxon>Pseudomonadota</taxon>
        <taxon>Alphaproteobacteria</taxon>
        <taxon>Rhodospirillales</taxon>
        <taxon>Rhodospirillaceae</taxon>
        <taxon>Roseospirillum</taxon>
    </lineage>
</organism>
<feature type="domain" description="Thiamine pyrophosphate enzyme TPP-binding" evidence="3">
    <location>
        <begin position="115"/>
        <end position="274"/>
    </location>
</feature>
<dbReference type="PANTHER" id="PTHR42897:SF2">
    <property type="entry name" value="PYRUVATE SYNTHASE SUBUNIT PORB"/>
    <property type="match status" value="1"/>
</dbReference>
<feature type="region of interest" description="Disordered" evidence="2">
    <location>
        <begin position="1"/>
        <end position="55"/>
    </location>
</feature>
<dbReference type="STRING" id="83401.SAMN05421742_1034"/>
<reference evidence="5" key="1">
    <citation type="submission" date="2016-10" db="EMBL/GenBank/DDBJ databases">
        <authorList>
            <person name="Varghese N."/>
            <person name="Submissions S."/>
        </authorList>
    </citation>
    <scope>NUCLEOTIDE SEQUENCE [LARGE SCALE GENOMIC DNA]</scope>
    <source>
        <strain evidence="5">930I</strain>
    </source>
</reference>
<keyword evidence="4" id="KW-0670">Pyruvate</keyword>
<dbReference type="CDD" id="cd03376">
    <property type="entry name" value="TPP_PFOR_porB_like"/>
    <property type="match status" value="1"/>
</dbReference>
<dbReference type="GO" id="GO:0016491">
    <property type="term" value="F:oxidoreductase activity"/>
    <property type="evidence" value="ECO:0007669"/>
    <property type="project" value="UniProtKB-KW"/>
</dbReference>
<evidence type="ECO:0000256" key="1">
    <source>
        <dbReference type="ARBA" id="ARBA00023002"/>
    </source>
</evidence>
<dbReference type="OrthoDB" id="9794954at2"/>
<feature type="compositionally biased region" description="Low complexity" evidence="2">
    <location>
        <begin position="25"/>
        <end position="43"/>
    </location>
</feature>
<keyword evidence="1" id="KW-0560">Oxidoreductase</keyword>
<dbReference type="Gene3D" id="3.40.50.970">
    <property type="match status" value="2"/>
</dbReference>
<dbReference type="GO" id="GO:0030976">
    <property type="term" value="F:thiamine pyrophosphate binding"/>
    <property type="evidence" value="ECO:0007669"/>
    <property type="project" value="InterPro"/>
</dbReference>
<dbReference type="RefSeq" id="WP_092616563.1">
    <property type="nucleotide sequence ID" value="NZ_FNCV01000003.1"/>
</dbReference>
<dbReference type="InterPro" id="IPR051479">
    <property type="entry name" value="PorB-like"/>
</dbReference>
<dbReference type="AlphaFoldDB" id="A0A1G7XJH8"/>
<evidence type="ECO:0000259" key="3">
    <source>
        <dbReference type="Pfam" id="PF02775"/>
    </source>
</evidence>
<gene>
    <name evidence="4" type="ORF">SAMN05421742_1034</name>
</gene>